<keyword evidence="3 4" id="KW-0346">Stress response</keyword>
<evidence type="ECO:0000256" key="2">
    <source>
        <dbReference type="ARBA" id="ARBA00023186"/>
    </source>
</evidence>
<dbReference type="OrthoDB" id="372230at2157"/>
<dbReference type="GO" id="GO:0042803">
    <property type="term" value="F:protein homodimerization activity"/>
    <property type="evidence" value="ECO:0007669"/>
    <property type="project" value="InterPro"/>
</dbReference>
<accession>B8GED2</accession>
<dbReference type="EMBL" id="CP001338">
    <property type="protein sequence ID" value="ACL17633.1"/>
    <property type="molecule type" value="Genomic_DNA"/>
</dbReference>
<dbReference type="GO" id="GO:0005737">
    <property type="term" value="C:cytoplasm"/>
    <property type="evidence" value="ECO:0007669"/>
    <property type="project" value="UniProtKB-SubCell"/>
</dbReference>
<evidence type="ECO:0000313" key="8">
    <source>
        <dbReference type="EMBL" id="ACL17633.1"/>
    </source>
</evidence>
<keyword evidence="9" id="KW-1185">Reference proteome</keyword>
<protein>
    <recommendedName>
        <fullName evidence="3 4">Protein GrpE</fullName>
    </recommendedName>
    <alternativeName>
        <fullName evidence="3">HSP-70 cofactor</fullName>
    </alternativeName>
</protein>
<feature type="region of interest" description="Disordered" evidence="7">
    <location>
        <begin position="1"/>
        <end position="40"/>
    </location>
</feature>
<dbReference type="eggNOG" id="arCOG04772">
    <property type="taxonomic scope" value="Archaea"/>
</dbReference>
<dbReference type="PANTHER" id="PTHR21237">
    <property type="entry name" value="GRPE PROTEIN"/>
    <property type="match status" value="1"/>
</dbReference>
<dbReference type="KEGG" id="mpl:Mpal_2350"/>
<dbReference type="SUPFAM" id="SSF51064">
    <property type="entry name" value="Head domain of nucleotide exchange factor GrpE"/>
    <property type="match status" value="1"/>
</dbReference>
<keyword evidence="6" id="KW-0175">Coiled coil</keyword>
<feature type="coiled-coil region" evidence="6">
    <location>
        <begin position="40"/>
        <end position="100"/>
    </location>
</feature>
<name>B8GED2_METPE</name>
<sequence length="185" mass="20399">MGTEKVEDTAENQHGSSTADKAAGSAADMAADTASQSPGTDELKKAYEELNDQFLRLAADFDNYKKRMAKEQNLRITTAIEQFTVEILEVMDNLERAEKTDDAHLREGLNQIRKLFMAILGRHGIQSIDCLNEPFDPAAHEAIAYVPAEAADGVVIDQVARGYRMNDRIIRCAKVAVSKGNNREA</sequence>
<comment type="similarity">
    <text evidence="1 3 5">Belongs to the GrpE family.</text>
</comment>
<dbReference type="GO" id="GO:0000774">
    <property type="term" value="F:adenyl-nucleotide exchange factor activity"/>
    <property type="evidence" value="ECO:0007669"/>
    <property type="project" value="InterPro"/>
</dbReference>
<dbReference type="HAMAP" id="MF_01151">
    <property type="entry name" value="GrpE"/>
    <property type="match status" value="1"/>
</dbReference>
<evidence type="ECO:0000256" key="6">
    <source>
        <dbReference type="SAM" id="Coils"/>
    </source>
</evidence>
<keyword evidence="3" id="KW-0963">Cytoplasm</keyword>
<dbReference type="PROSITE" id="PS01071">
    <property type="entry name" value="GRPE"/>
    <property type="match status" value="1"/>
</dbReference>
<feature type="compositionally biased region" description="Low complexity" evidence="7">
    <location>
        <begin position="16"/>
        <end position="37"/>
    </location>
</feature>
<dbReference type="Gene3D" id="2.30.22.10">
    <property type="entry name" value="Head domain of nucleotide exchange factor GrpE"/>
    <property type="match status" value="1"/>
</dbReference>
<dbReference type="AlphaFoldDB" id="B8GED2"/>
<organism evidence="8 9">
    <name type="scientific">Methanosphaerula palustris (strain ATCC BAA-1556 / DSM 19958 / E1-9c)</name>
    <dbReference type="NCBI Taxonomy" id="521011"/>
    <lineage>
        <taxon>Archaea</taxon>
        <taxon>Methanobacteriati</taxon>
        <taxon>Methanobacteriota</taxon>
        <taxon>Stenosarchaea group</taxon>
        <taxon>Methanomicrobia</taxon>
        <taxon>Methanomicrobiales</taxon>
        <taxon>Methanoregulaceae</taxon>
        <taxon>Methanosphaerula</taxon>
    </lineage>
</organism>
<evidence type="ECO:0000256" key="3">
    <source>
        <dbReference type="HAMAP-Rule" id="MF_01151"/>
    </source>
</evidence>
<dbReference type="InterPro" id="IPR013805">
    <property type="entry name" value="GrpE_CC"/>
</dbReference>
<dbReference type="STRING" id="521011.Mpal_2350"/>
<dbReference type="GO" id="GO:0051087">
    <property type="term" value="F:protein-folding chaperone binding"/>
    <property type="evidence" value="ECO:0007669"/>
    <property type="project" value="InterPro"/>
</dbReference>
<keyword evidence="2 3" id="KW-0143">Chaperone</keyword>
<gene>
    <name evidence="3" type="primary">grpE</name>
    <name evidence="8" type="ordered locus">Mpal_2350</name>
</gene>
<dbReference type="SUPFAM" id="SSF58014">
    <property type="entry name" value="Coiled-coil domain of nucleotide exchange factor GrpE"/>
    <property type="match status" value="1"/>
</dbReference>
<dbReference type="GO" id="GO:0051082">
    <property type="term" value="F:unfolded protein binding"/>
    <property type="evidence" value="ECO:0007669"/>
    <property type="project" value="TreeGrafter"/>
</dbReference>
<evidence type="ECO:0000256" key="7">
    <source>
        <dbReference type="SAM" id="MobiDB-lite"/>
    </source>
</evidence>
<dbReference type="Proteomes" id="UP000002457">
    <property type="component" value="Chromosome"/>
</dbReference>
<dbReference type="Pfam" id="PF01025">
    <property type="entry name" value="GrpE"/>
    <property type="match status" value="1"/>
</dbReference>
<reference evidence="8 9" key="1">
    <citation type="journal article" date="2015" name="Genome Announc.">
        <title>Complete Genome Sequence of Methanosphaerula palustris E1-9CT, a Hydrogenotrophic Methanogen Isolated from a Minerotrophic Fen Peatland.</title>
        <authorList>
            <person name="Cadillo-Quiroz H."/>
            <person name="Browne P."/>
            <person name="Kyrpides N."/>
            <person name="Woyke T."/>
            <person name="Goodwin L."/>
            <person name="Detter C."/>
            <person name="Yavitt J.B."/>
            <person name="Zinder S.H."/>
        </authorList>
    </citation>
    <scope>NUCLEOTIDE SEQUENCE [LARGE SCALE GENOMIC DNA]</scope>
    <source>
        <strain evidence="9">ATCC BAA-1556 / DSM 19958 / E1-9c</strain>
    </source>
</reference>
<proteinExistence type="inferred from homology"/>
<comment type="subcellular location">
    <subcellularLocation>
        <location evidence="3">Cytoplasm</location>
    </subcellularLocation>
</comment>
<dbReference type="InterPro" id="IPR000740">
    <property type="entry name" value="GrpE"/>
</dbReference>
<comment type="function">
    <text evidence="3 4">Participates actively in the response to hyperosmotic and heat shock by preventing the aggregation of stress-denatured proteins, in association with DnaK and GrpE. It is the nucleotide exchange factor for DnaK and may function as a thermosensor. Unfolded proteins bind initially to DnaJ; upon interaction with the DnaJ-bound protein, DnaK hydrolyzes its bound ATP, resulting in the formation of a stable complex. GrpE releases ADP from DnaK; ATP binding to DnaK triggers the release of the substrate protein, thus completing the reaction cycle. Several rounds of ATP-dependent interactions between DnaJ, DnaK and GrpE are required for fully efficient folding.</text>
</comment>
<evidence type="ECO:0000256" key="5">
    <source>
        <dbReference type="RuleBase" id="RU004478"/>
    </source>
</evidence>
<dbReference type="Gene3D" id="3.90.20.20">
    <property type="match status" value="1"/>
</dbReference>
<dbReference type="InterPro" id="IPR009012">
    <property type="entry name" value="GrpE_head"/>
</dbReference>
<dbReference type="GeneID" id="7272071"/>
<comment type="subunit">
    <text evidence="3">Homodimer.</text>
</comment>
<dbReference type="PANTHER" id="PTHR21237:SF23">
    <property type="entry name" value="GRPE PROTEIN HOMOLOG, MITOCHONDRIAL"/>
    <property type="match status" value="1"/>
</dbReference>
<dbReference type="HOGENOM" id="CLU_057217_6_3_2"/>
<dbReference type="PRINTS" id="PR00773">
    <property type="entry name" value="GRPEPROTEIN"/>
</dbReference>
<evidence type="ECO:0000313" key="9">
    <source>
        <dbReference type="Proteomes" id="UP000002457"/>
    </source>
</evidence>
<dbReference type="RefSeq" id="WP_012618952.1">
    <property type="nucleotide sequence ID" value="NC_011832.1"/>
</dbReference>
<dbReference type="GO" id="GO:0006457">
    <property type="term" value="P:protein folding"/>
    <property type="evidence" value="ECO:0007669"/>
    <property type="project" value="InterPro"/>
</dbReference>
<dbReference type="CDD" id="cd00446">
    <property type="entry name" value="GrpE"/>
    <property type="match status" value="1"/>
</dbReference>
<evidence type="ECO:0000256" key="1">
    <source>
        <dbReference type="ARBA" id="ARBA00009054"/>
    </source>
</evidence>
<evidence type="ECO:0000256" key="4">
    <source>
        <dbReference type="RuleBase" id="RU000639"/>
    </source>
</evidence>